<gene>
    <name evidence="2" type="ORF">BUALT_BualtUnG0053600</name>
</gene>
<evidence type="ECO:0000259" key="1">
    <source>
        <dbReference type="Pfam" id="PF13456"/>
    </source>
</evidence>
<evidence type="ECO:0000313" key="3">
    <source>
        <dbReference type="Proteomes" id="UP000826271"/>
    </source>
</evidence>
<dbReference type="InterPro" id="IPR002156">
    <property type="entry name" value="RNaseH_domain"/>
</dbReference>
<proteinExistence type="predicted"/>
<accession>A0AAV6W0J5</accession>
<feature type="domain" description="RNase H type-1" evidence="1">
    <location>
        <begin position="6"/>
        <end position="72"/>
    </location>
</feature>
<sequence length="95" mass="10634">MFSQVGDGAQAEILALRMALHMAAYFRWTHIEVEGDRSNIVHAVCQIKIDFSDLGSLAYDCNLLMCNFISCKSLLCTEVDSLLTKVFSIFLIGRN</sequence>
<reference evidence="2" key="1">
    <citation type="submission" date="2019-10" db="EMBL/GenBank/DDBJ databases">
        <authorList>
            <person name="Zhang R."/>
            <person name="Pan Y."/>
            <person name="Wang J."/>
            <person name="Ma R."/>
            <person name="Yu S."/>
        </authorList>
    </citation>
    <scope>NUCLEOTIDE SEQUENCE</scope>
    <source>
        <strain evidence="2">LA-IB0</strain>
        <tissue evidence="2">Leaf</tissue>
    </source>
</reference>
<dbReference type="GO" id="GO:0003676">
    <property type="term" value="F:nucleic acid binding"/>
    <property type="evidence" value="ECO:0007669"/>
    <property type="project" value="InterPro"/>
</dbReference>
<dbReference type="Proteomes" id="UP000826271">
    <property type="component" value="Unassembled WGS sequence"/>
</dbReference>
<protein>
    <recommendedName>
        <fullName evidence="1">RNase H type-1 domain-containing protein</fullName>
    </recommendedName>
</protein>
<name>A0AAV6W0J5_9LAMI</name>
<organism evidence="2 3">
    <name type="scientific">Buddleja alternifolia</name>
    <dbReference type="NCBI Taxonomy" id="168488"/>
    <lineage>
        <taxon>Eukaryota</taxon>
        <taxon>Viridiplantae</taxon>
        <taxon>Streptophyta</taxon>
        <taxon>Embryophyta</taxon>
        <taxon>Tracheophyta</taxon>
        <taxon>Spermatophyta</taxon>
        <taxon>Magnoliopsida</taxon>
        <taxon>eudicotyledons</taxon>
        <taxon>Gunneridae</taxon>
        <taxon>Pentapetalae</taxon>
        <taxon>asterids</taxon>
        <taxon>lamiids</taxon>
        <taxon>Lamiales</taxon>
        <taxon>Scrophulariaceae</taxon>
        <taxon>Buddlejeae</taxon>
        <taxon>Buddleja</taxon>
    </lineage>
</organism>
<comment type="caution">
    <text evidence="2">The sequence shown here is derived from an EMBL/GenBank/DDBJ whole genome shotgun (WGS) entry which is preliminary data.</text>
</comment>
<dbReference type="AlphaFoldDB" id="A0AAV6W0J5"/>
<evidence type="ECO:0000313" key="2">
    <source>
        <dbReference type="EMBL" id="KAG8362658.1"/>
    </source>
</evidence>
<dbReference type="EMBL" id="WHWC01000368">
    <property type="protein sequence ID" value="KAG8362658.1"/>
    <property type="molecule type" value="Genomic_DNA"/>
</dbReference>
<dbReference type="GO" id="GO:0004523">
    <property type="term" value="F:RNA-DNA hybrid ribonuclease activity"/>
    <property type="evidence" value="ECO:0007669"/>
    <property type="project" value="InterPro"/>
</dbReference>
<keyword evidence="3" id="KW-1185">Reference proteome</keyword>
<dbReference type="Pfam" id="PF13456">
    <property type="entry name" value="RVT_3"/>
    <property type="match status" value="1"/>
</dbReference>